<accession>A0A3B0WK73</accession>
<keyword evidence="1" id="KW-1133">Transmembrane helix</keyword>
<dbReference type="EMBL" id="UOFF01000224">
    <property type="protein sequence ID" value="VAW56418.1"/>
    <property type="molecule type" value="Genomic_DNA"/>
</dbReference>
<evidence type="ECO:0000313" key="2">
    <source>
        <dbReference type="EMBL" id="VAW56418.1"/>
    </source>
</evidence>
<gene>
    <name evidence="2" type="ORF">MNBD_GAMMA07-1280</name>
</gene>
<feature type="transmembrane region" description="Helical" evidence="1">
    <location>
        <begin position="12"/>
        <end position="40"/>
    </location>
</feature>
<name>A0A3B0WK73_9ZZZZ</name>
<dbReference type="AlphaFoldDB" id="A0A3B0WK73"/>
<protein>
    <submittedName>
        <fullName evidence="2">Uncharacterized protein</fullName>
    </submittedName>
</protein>
<keyword evidence="1" id="KW-0812">Transmembrane</keyword>
<evidence type="ECO:0000256" key="1">
    <source>
        <dbReference type="SAM" id="Phobius"/>
    </source>
</evidence>
<sequence length="45" mass="4904">MEFIGGRVTHAVIYYDILGMNIEIANITIGITGVIINLNLSKSPK</sequence>
<reference evidence="2" key="1">
    <citation type="submission" date="2018-06" db="EMBL/GenBank/DDBJ databases">
        <authorList>
            <person name="Zhirakovskaya E."/>
        </authorList>
    </citation>
    <scope>NUCLEOTIDE SEQUENCE</scope>
</reference>
<proteinExistence type="predicted"/>
<organism evidence="2">
    <name type="scientific">hydrothermal vent metagenome</name>
    <dbReference type="NCBI Taxonomy" id="652676"/>
    <lineage>
        <taxon>unclassified sequences</taxon>
        <taxon>metagenomes</taxon>
        <taxon>ecological metagenomes</taxon>
    </lineage>
</organism>
<keyword evidence="1" id="KW-0472">Membrane</keyword>